<evidence type="ECO:0000313" key="1">
    <source>
        <dbReference type="EMBL" id="JAD73863.1"/>
    </source>
</evidence>
<proteinExistence type="predicted"/>
<dbReference type="AlphaFoldDB" id="A0A0A9CHC1"/>
<accession>A0A0A9CHC1</accession>
<sequence length="31" mass="3332">MIGTVANTSGPKRSQAFQVIGNYNMAFLICV</sequence>
<reference evidence="1" key="1">
    <citation type="submission" date="2014-09" db="EMBL/GenBank/DDBJ databases">
        <authorList>
            <person name="Magalhaes I.L.F."/>
            <person name="Oliveira U."/>
            <person name="Santos F.R."/>
            <person name="Vidigal T.H.D.A."/>
            <person name="Brescovit A.D."/>
            <person name="Santos A.J."/>
        </authorList>
    </citation>
    <scope>NUCLEOTIDE SEQUENCE</scope>
    <source>
        <tissue evidence="1">Shoot tissue taken approximately 20 cm above the soil surface</tissue>
    </source>
</reference>
<protein>
    <submittedName>
        <fullName evidence="1">Uncharacterized protein</fullName>
    </submittedName>
</protein>
<reference evidence="1" key="2">
    <citation type="journal article" date="2015" name="Data Brief">
        <title>Shoot transcriptome of the giant reed, Arundo donax.</title>
        <authorList>
            <person name="Barrero R.A."/>
            <person name="Guerrero F.D."/>
            <person name="Moolhuijzen P."/>
            <person name="Goolsby J.A."/>
            <person name="Tidwell J."/>
            <person name="Bellgard S.E."/>
            <person name="Bellgard M.I."/>
        </authorList>
    </citation>
    <scope>NUCLEOTIDE SEQUENCE</scope>
    <source>
        <tissue evidence="1">Shoot tissue taken approximately 20 cm above the soil surface</tissue>
    </source>
</reference>
<dbReference type="EMBL" id="GBRH01224032">
    <property type="protein sequence ID" value="JAD73863.1"/>
    <property type="molecule type" value="Transcribed_RNA"/>
</dbReference>
<organism evidence="1">
    <name type="scientific">Arundo donax</name>
    <name type="common">Giant reed</name>
    <name type="synonym">Donax arundinaceus</name>
    <dbReference type="NCBI Taxonomy" id="35708"/>
    <lineage>
        <taxon>Eukaryota</taxon>
        <taxon>Viridiplantae</taxon>
        <taxon>Streptophyta</taxon>
        <taxon>Embryophyta</taxon>
        <taxon>Tracheophyta</taxon>
        <taxon>Spermatophyta</taxon>
        <taxon>Magnoliopsida</taxon>
        <taxon>Liliopsida</taxon>
        <taxon>Poales</taxon>
        <taxon>Poaceae</taxon>
        <taxon>PACMAD clade</taxon>
        <taxon>Arundinoideae</taxon>
        <taxon>Arundineae</taxon>
        <taxon>Arundo</taxon>
    </lineage>
</organism>
<name>A0A0A9CHC1_ARUDO</name>